<dbReference type="PROSITE" id="PS51462">
    <property type="entry name" value="NUDIX"/>
    <property type="match status" value="1"/>
</dbReference>
<proteinExistence type="predicted"/>
<evidence type="ECO:0000313" key="5">
    <source>
        <dbReference type="Proteomes" id="UP000245956"/>
    </source>
</evidence>
<dbReference type="InterPro" id="IPR015797">
    <property type="entry name" value="NUDIX_hydrolase-like_dom_sf"/>
</dbReference>
<dbReference type="Pfam" id="PF00293">
    <property type="entry name" value="NUDIX"/>
    <property type="match status" value="1"/>
</dbReference>
<dbReference type="Proteomes" id="UP000245956">
    <property type="component" value="Unassembled WGS sequence"/>
</dbReference>
<feature type="compositionally biased region" description="Acidic residues" evidence="2">
    <location>
        <begin position="375"/>
        <end position="385"/>
    </location>
</feature>
<feature type="compositionally biased region" description="Low complexity" evidence="2">
    <location>
        <begin position="202"/>
        <end position="214"/>
    </location>
</feature>
<evidence type="ECO:0000259" key="3">
    <source>
        <dbReference type="PROSITE" id="PS51462"/>
    </source>
</evidence>
<dbReference type="InterPro" id="IPR000086">
    <property type="entry name" value="NUDIX_hydrolase_dom"/>
</dbReference>
<feature type="region of interest" description="Disordered" evidence="2">
    <location>
        <begin position="184"/>
        <end position="214"/>
    </location>
</feature>
<dbReference type="AlphaFoldDB" id="A0A2U3E685"/>
<evidence type="ECO:0000256" key="2">
    <source>
        <dbReference type="SAM" id="MobiDB-lite"/>
    </source>
</evidence>
<dbReference type="SUPFAM" id="SSF55811">
    <property type="entry name" value="Nudix"/>
    <property type="match status" value="1"/>
</dbReference>
<organism evidence="4 5">
    <name type="scientific">Purpureocillium lilacinum</name>
    <name type="common">Paecilomyces lilacinus</name>
    <dbReference type="NCBI Taxonomy" id="33203"/>
    <lineage>
        <taxon>Eukaryota</taxon>
        <taxon>Fungi</taxon>
        <taxon>Dikarya</taxon>
        <taxon>Ascomycota</taxon>
        <taxon>Pezizomycotina</taxon>
        <taxon>Sordariomycetes</taxon>
        <taxon>Hypocreomycetidae</taxon>
        <taxon>Hypocreales</taxon>
        <taxon>Ophiocordycipitaceae</taxon>
        <taxon>Purpureocillium</taxon>
    </lineage>
</organism>
<comment type="caution">
    <text evidence="4">The sequence shown here is derived from an EMBL/GenBank/DDBJ whole genome shotgun (WGS) entry which is preliminary data.</text>
</comment>
<evidence type="ECO:0000256" key="1">
    <source>
        <dbReference type="ARBA" id="ARBA00022801"/>
    </source>
</evidence>
<evidence type="ECO:0000313" key="4">
    <source>
        <dbReference type="EMBL" id="PWI70035.1"/>
    </source>
</evidence>
<reference evidence="4 5" key="1">
    <citation type="journal article" date="2016" name="Front. Microbiol.">
        <title>Genome and transcriptome sequences reveal the specific parasitism of the nematophagous Purpureocillium lilacinum 36-1.</title>
        <authorList>
            <person name="Xie J."/>
            <person name="Li S."/>
            <person name="Mo C."/>
            <person name="Xiao X."/>
            <person name="Peng D."/>
            <person name="Wang G."/>
            <person name="Xiao Y."/>
        </authorList>
    </citation>
    <scope>NUCLEOTIDE SEQUENCE [LARGE SCALE GENOMIC DNA]</scope>
    <source>
        <strain evidence="4 5">36-1</strain>
    </source>
</reference>
<keyword evidence="1 4" id="KW-0378">Hydrolase</keyword>
<name>A0A2U3E685_PURLI</name>
<feature type="domain" description="Nudix hydrolase" evidence="3">
    <location>
        <begin position="240"/>
        <end position="412"/>
    </location>
</feature>
<feature type="region of interest" description="Disordered" evidence="2">
    <location>
        <begin position="362"/>
        <end position="387"/>
    </location>
</feature>
<dbReference type="InterPro" id="IPR020084">
    <property type="entry name" value="NUDIX_hydrolase_CS"/>
</dbReference>
<protein>
    <submittedName>
        <fullName evidence="4">Hydrolase, NUDIX family protein</fullName>
    </submittedName>
</protein>
<dbReference type="PROSITE" id="PS00893">
    <property type="entry name" value="NUDIX_BOX"/>
    <property type="match status" value="1"/>
</dbReference>
<dbReference type="Gene3D" id="3.90.79.10">
    <property type="entry name" value="Nucleoside Triphosphate Pyrophosphohydrolase"/>
    <property type="match status" value="1"/>
</dbReference>
<feature type="region of interest" description="Disordered" evidence="2">
    <location>
        <begin position="142"/>
        <end position="161"/>
    </location>
</feature>
<dbReference type="EMBL" id="LCWV01000010">
    <property type="protein sequence ID" value="PWI70035.1"/>
    <property type="molecule type" value="Genomic_DNA"/>
</dbReference>
<gene>
    <name evidence="4" type="ORF">PCL_00179</name>
</gene>
<feature type="compositionally biased region" description="Basic residues" evidence="2">
    <location>
        <begin position="187"/>
        <end position="201"/>
    </location>
</feature>
<feature type="compositionally biased region" description="Low complexity" evidence="2">
    <location>
        <begin position="362"/>
        <end position="371"/>
    </location>
</feature>
<sequence>MQPESLGPLTPLPGRIQSYLSSRYPFQPCTHRSPCKSARIKCFPRQGSPSTRPITAPLRRAGEPNPALDLTAAHLTTRVPWSRDDCDSFPDAPASTFDLTLPHYASRRLAYILRAVRLLAGAGALLTVLFHRRRLSRRLCREASPSGFTNSSTRSLTHSPTGTILSCSPLTSRDSIIITTTAMMSPKHQHQHQHQRQRSHPQAHPSQAQAQAQPPISAIHADPSLFPPSAFVASFHASQNLMISCGCVPVDPPRRKVAILHDPRTGITQLPKGRKNIGEDVADAAIRETREETGVLGFRLLPLRVATRATPTAEMLDVHFGTVTPSAAAAARAEAEAAAGGALPVASAPAAAAEVVVTTTATTTNGSSNGNDKGDGEDGDDDDDDAQWHNLEDVTSWQPNTEPIAITTMRCRSTLALKLVIWYVAEGDSTAESRGDETREAWEAHYLLEWVDARDAPARMTFDADASVVAKALDDMRRSGYDI</sequence>
<dbReference type="GO" id="GO:0016787">
    <property type="term" value="F:hydrolase activity"/>
    <property type="evidence" value="ECO:0007669"/>
    <property type="project" value="UniProtKB-KW"/>
</dbReference>
<feature type="compositionally biased region" description="Polar residues" evidence="2">
    <location>
        <begin position="146"/>
        <end position="161"/>
    </location>
</feature>
<accession>A0A2U3E685</accession>